<dbReference type="SUPFAM" id="SSF48452">
    <property type="entry name" value="TPR-like"/>
    <property type="match status" value="1"/>
</dbReference>
<name>A0ABW3I4K9_9FLAO</name>
<accession>A0ABW3I4K9</accession>
<evidence type="ECO:0000313" key="2">
    <source>
        <dbReference type="EMBL" id="MFD0964572.1"/>
    </source>
</evidence>
<proteinExistence type="predicted"/>
<dbReference type="RefSeq" id="WP_377716114.1">
    <property type="nucleotide sequence ID" value="NZ_JBHTJM010000009.1"/>
</dbReference>
<evidence type="ECO:0000256" key="1">
    <source>
        <dbReference type="SAM" id="Coils"/>
    </source>
</evidence>
<reference evidence="3" key="1">
    <citation type="journal article" date="2019" name="Int. J. Syst. Evol. Microbiol.">
        <title>The Global Catalogue of Microorganisms (GCM) 10K type strain sequencing project: providing services to taxonomists for standard genome sequencing and annotation.</title>
        <authorList>
            <consortium name="The Broad Institute Genomics Platform"/>
            <consortium name="The Broad Institute Genome Sequencing Center for Infectious Disease"/>
            <person name="Wu L."/>
            <person name="Ma J."/>
        </authorList>
    </citation>
    <scope>NUCLEOTIDE SEQUENCE [LARGE SCALE GENOMIC DNA]</scope>
    <source>
        <strain evidence="3">CCUG 62114</strain>
    </source>
</reference>
<feature type="coiled-coil region" evidence="1">
    <location>
        <begin position="164"/>
        <end position="198"/>
    </location>
</feature>
<gene>
    <name evidence="2" type="ORF">ACFQ1O_11210</name>
</gene>
<comment type="caution">
    <text evidence="2">The sequence shown here is derived from an EMBL/GenBank/DDBJ whole genome shotgun (WGS) entry which is preliminary data.</text>
</comment>
<dbReference type="EMBL" id="JBHTJM010000009">
    <property type="protein sequence ID" value="MFD0964572.1"/>
    <property type="molecule type" value="Genomic_DNA"/>
</dbReference>
<dbReference type="Gene3D" id="1.25.40.10">
    <property type="entry name" value="Tetratricopeptide repeat domain"/>
    <property type="match status" value="2"/>
</dbReference>
<dbReference type="PROSITE" id="PS51257">
    <property type="entry name" value="PROKAR_LIPOPROTEIN"/>
    <property type="match status" value="1"/>
</dbReference>
<dbReference type="Proteomes" id="UP001596997">
    <property type="component" value="Unassembled WGS sequence"/>
</dbReference>
<keyword evidence="1" id="KW-0175">Coiled coil</keyword>
<organism evidence="2 3">
    <name type="scientific">Pseudofulvibacter geojedonensis</name>
    <dbReference type="NCBI Taxonomy" id="1123758"/>
    <lineage>
        <taxon>Bacteria</taxon>
        <taxon>Pseudomonadati</taxon>
        <taxon>Bacteroidota</taxon>
        <taxon>Flavobacteriia</taxon>
        <taxon>Flavobacteriales</taxon>
        <taxon>Flavobacteriaceae</taxon>
        <taxon>Pseudofulvibacter</taxon>
    </lineage>
</organism>
<dbReference type="InterPro" id="IPR011990">
    <property type="entry name" value="TPR-like_helical_dom_sf"/>
</dbReference>
<protein>
    <submittedName>
        <fullName evidence="2">Tetratricopeptide repeat protein</fullName>
    </submittedName>
</protein>
<sequence length="844" mass="98828">MVLKKHFKYILSLVVVAFVITSCSRRKDRFLNRNFHAVTTKYNILYNGDIAFQSGKDALIESFYDDYWNILPVERMEVSDDLLLPGTAKNPNFERAEEKAVKAIQKHSMNISGKEKNPQADEAYLLLGKARYFDQRFIPALEAFNYILYKYPASDKINHAKVWREKVNIRLENTELAIKNLKRLIEKEDIEKQDVSDAHAMLAQAYINNKHLDSALPHIKIAVDNSKDKEVKGRLGYIKGQLYNRLGYKDSANSAFDEIIKLKRKTLRVYYINAHVAKARNFDFEKGNKLEYSEHLDKLIANRENRPYLDKLYNLKAVYYQEGGIDSLAQDYYNKSVRLANKDKYLKSLDYRALGDYKFDATEYKLAGAYYDSTMLNLKKNTKEFRFFKKKRDNLKDVIAYEDEAKRNDSIIKVLNYTDDERIAYYEKHIKFLKQQDSLKKVVEANKLLAANLGGQTTQLNGKPSGPQASFYFYNPNTIAYGKNEFRKQWGDRKLEDNWRRSDKGVNIDFGKEKEEAKVVEKLEEKDIYKPEFYLAQLPTEKKQIDSIVKKRNFAYYQLGLIYKQKFKEYPLSANRLEKLIKFKPAERLELPAKYQLYKVYSEMNNSARQESIKNDIITNYPSSRYAEILRNPAATLSVDEGSPEVIYNKLYKQFEKQEYEEVLELLEKYILQFEGEPIVAKYEFLKATVIGKIQGFNAYKKAVNYVALNYPNTDEGKGAQQLMQKSIPVLEKLVINKEETGRSYKLVYVFDKDDTEKADKLQEAINKGLKETYRNHLKVSKDYYSSNKQLVVVHGFITPELGKNFHYYLEENKKKYPIIDNYKILSSHNYKTVQIHKNLDLIP</sequence>
<keyword evidence="3" id="KW-1185">Reference proteome</keyword>
<evidence type="ECO:0000313" key="3">
    <source>
        <dbReference type="Proteomes" id="UP001596997"/>
    </source>
</evidence>